<dbReference type="EMBL" id="SGPJ01000083">
    <property type="protein sequence ID" value="THG99338.1"/>
    <property type="molecule type" value="Genomic_DNA"/>
</dbReference>
<dbReference type="Pfam" id="PF13279">
    <property type="entry name" value="4HBT_2"/>
    <property type="match status" value="1"/>
</dbReference>
<name>A0A4S4KLK1_9APHY</name>
<reference evidence="4 5" key="1">
    <citation type="submission" date="2019-02" db="EMBL/GenBank/DDBJ databases">
        <title>Genome sequencing of the rare red list fungi Phlebia centrifuga.</title>
        <authorList>
            <person name="Buettner E."/>
            <person name="Kellner H."/>
        </authorList>
    </citation>
    <scope>NUCLEOTIDE SEQUENCE [LARGE SCALE GENOMIC DNA]</scope>
    <source>
        <strain evidence="4 5">DSM 108282</strain>
    </source>
</reference>
<gene>
    <name evidence="4" type="ORF">EW026_g2987</name>
</gene>
<evidence type="ECO:0000256" key="2">
    <source>
        <dbReference type="SAM" id="MobiDB-lite"/>
    </source>
</evidence>
<evidence type="ECO:0000313" key="5">
    <source>
        <dbReference type="Proteomes" id="UP000309038"/>
    </source>
</evidence>
<proteinExistence type="inferred from homology"/>
<dbReference type="CDD" id="cd00586">
    <property type="entry name" value="4HBT"/>
    <property type="match status" value="1"/>
</dbReference>
<dbReference type="PANTHER" id="PTHR12475:SF4">
    <property type="entry name" value="PROTEIN THEM6"/>
    <property type="match status" value="1"/>
</dbReference>
<feature type="region of interest" description="Disordered" evidence="2">
    <location>
        <begin position="205"/>
        <end position="232"/>
    </location>
</feature>
<organism evidence="4 5">
    <name type="scientific">Hermanssonia centrifuga</name>
    <dbReference type="NCBI Taxonomy" id="98765"/>
    <lineage>
        <taxon>Eukaryota</taxon>
        <taxon>Fungi</taxon>
        <taxon>Dikarya</taxon>
        <taxon>Basidiomycota</taxon>
        <taxon>Agaricomycotina</taxon>
        <taxon>Agaricomycetes</taxon>
        <taxon>Polyporales</taxon>
        <taxon>Meruliaceae</taxon>
        <taxon>Hermanssonia</taxon>
    </lineage>
</organism>
<dbReference type="PANTHER" id="PTHR12475">
    <property type="match status" value="1"/>
</dbReference>
<protein>
    <submittedName>
        <fullName evidence="4">Uncharacterized protein</fullName>
    </submittedName>
</protein>
<comment type="caution">
    <text evidence="4">The sequence shown here is derived from an EMBL/GenBank/DDBJ whole genome shotgun (WGS) entry which is preliminary data.</text>
</comment>
<evidence type="ECO:0000256" key="1">
    <source>
        <dbReference type="ARBA" id="ARBA00038476"/>
    </source>
</evidence>
<keyword evidence="3" id="KW-1133">Transmembrane helix</keyword>
<keyword evidence="3" id="KW-0812">Transmembrane</keyword>
<dbReference type="Proteomes" id="UP000309038">
    <property type="component" value="Unassembled WGS sequence"/>
</dbReference>
<dbReference type="SUPFAM" id="SSF54637">
    <property type="entry name" value="Thioesterase/thiol ester dehydrase-isomerase"/>
    <property type="match status" value="1"/>
</dbReference>
<dbReference type="InterPro" id="IPR029069">
    <property type="entry name" value="HotDog_dom_sf"/>
</dbReference>
<feature type="transmembrane region" description="Helical" evidence="3">
    <location>
        <begin position="29"/>
        <end position="46"/>
    </location>
</feature>
<dbReference type="InterPro" id="IPR051490">
    <property type="entry name" value="THEM6_lcsJ_thioesterase"/>
</dbReference>
<dbReference type="AlphaFoldDB" id="A0A4S4KLK1"/>
<dbReference type="Gene3D" id="3.10.129.10">
    <property type="entry name" value="Hotdog Thioesterase"/>
    <property type="match status" value="1"/>
</dbReference>
<accession>A0A4S4KLK1</accession>
<evidence type="ECO:0000256" key="3">
    <source>
        <dbReference type="SAM" id="Phobius"/>
    </source>
</evidence>
<comment type="similarity">
    <text evidence="1">Belongs to the lcsJ thioesterase family.</text>
</comment>
<keyword evidence="3" id="KW-0472">Membrane</keyword>
<sequence>MQHISDLVQQALSALPQMLKTILLRGTPAFFKWFAVTLFLINFRSWPLVWHYKVLFSPIFEVRARYYRLLLSTLFLPAQARLERKTKWLQSLCPVGEDPTKFVVSVDAWAGPDDCDFNWHLSNSSYPKTLDASRFRAALRICPTFFRAGGWMPLGATHFKFMKEIPIFAHYQIRMSIAAWDNKWLYVVTRYVTVPKKGKGRKVIKAPATAKTTREDKGTDGEIPSGDAAHFPSLHTPATPSISGTSTPAVLANSSSIDSSGLTTEQIVQLVPSEEPDGATVHCISVSELCFKIGRITVPPAVVLAAEGFSRLPPPSSAPSPMQTPARYSLTNPPPSFARSQSLQLPDVSKGHLKTFQKFLKGGWKEVGEGERWWEDALGGEVEERRRVNLERVKGVRTGMEGALAAF</sequence>
<evidence type="ECO:0000313" key="4">
    <source>
        <dbReference type="EMBL" id="THG99338.1"/>
    </source>
</evidence>
<keyword evidence="5" id="KW-1185">Reference proteome</keyword>